<evidence type="ECO:0000259" key="2">
    <source>
        <dbReference type="Pfam" id="PF01243"/>
    </source>
</evidence>
<dbReference type="Proteomes" id="UP001169719">
    <property type="component" value="Unassembled WGS sequence"/>
</dbReference>
<evidence type="ECO:0000313" key="3">
    <source>
        <dbReference type="EMBL" id="MDN2480797.1"/>
    </source>
</evidence>
<dbReference type="InterPro" id="IPR012349">
    <property type="entry name" value="Split_barrel_FMN-bd"/>
</dbReference>
<sequence>MNPSVKQERLQSRLVPEMQEFRDTCQTLQLATIDKEQRPTASYVPFAFTEAGFFILISDIAAHGQNLKANNNLSIMLIEDEAKAKHIFARRRLSFEAQAKQVERDTEMWAQGVDALQIKFGEIIENLSNLGDFRLYQIQPEKGRYVKGFGQAFDVNGFDMVDVVHLTEGHVQRQKEQAEG</sequence>
<accession>A0ABT7XYG5</accession>
<name>A0ABT7XYG5_9VIBR</name>
<evidence type="ECO:0000313" key="4">
    <source>
        <dbReference type="Proteomes" id="UP001169719"/>
    </source>
</evidence>
<dbReference type="PANTHER" id="PTHR35176:SF6">
    <property type="entry name" value="HEME OXYGENASE HI_0854-RELATED"/>
    <property type="match status" value="1"/>
</dbReference>
<dbReference type="Pfam" id="PF01243">
    <property type="entry name" value="PNPOx_N"/>
    <property type="match status" value="1"/>
</dbReference>
<gene>
    <name evidence="3" type="primary">hutZ</name>
    <name evidence="3" type="ORF">QWJ08_05275</name>
</gene>
<comment type="caution">
    <text evidence="3">The sequence shown here is derived from an EMBL/GenBank/DDBJ whole genome shotgun (WGS) entry which is preliminary data.</text>
</comment>
<dbReference type="Gene3D" id="2.30.110.10">
    <property type="entry name" value="Electron Transport, Fmn-binding Protein, Chain A"/>
    <property type="match status" value="1"/>
</dbReference>
<dbReference type="InterPro" id="IPR011576">
    <property type="entry name" value="Pyridox_Oxase_N"/>
</dbReference>
<dbReference type="PANTHER" id="PTHR35176">
    <property type="entry name" value="HEME OXYGENASE HI_0854-RELATED"/>
    <property type="match status" value="1"/>
</dbReference>
<keyword evidence="1" id="KW-0560">Oxidoreductase</keyword>
<dbReference type="SUPFAM" id="SSF50475">
    <property type="entry name" value="FMN-binding split barrel"/>
    <property type="match status" value="1"/>
</dbReference>
<reference evidence="3" key="1">
    <citation type="submission" date="2024-05" db="EMBL/GenBank/DDBJ databases">
        <title>Genome Sequences of Four Agar- Degrading Marine Bacteria.</title>
        <authorList>
            <person name="Phillips E.K."/>
            <person name="Shaffer J.C."/>
            <person name="Henson M.W."/>
            <person name="Temperton B."/>
            <person name="Thrash C.J."/>
            <person name="Martin M.O."/>
        </authorList>
    </citation>
    <scope>NUCLEOTIDE SEQUENCE</scope>
    <source>
        <strain evidence="3">EKP203</strain>
    </source>
</reference>
<dbReference type="RefSeq" id="WP_289960966.1">
    <property type="nucleotide sequence ID" value="NZ_JAUEOZ010000001.1"/>
</dbReference>
<organism evidence="3 4">
    <name type="scientific">Vibrio agarivorans</name>
    <dbReference type="NCBI Taxonomy" id="153622"/>
    <lineage>
        <taxon>Bacteria</taxon>
        <taxon>Pseudomonadati</taxon>
        <taxon>Pseudomonadota</taxon>
        <taxon>Gammaproteobacteria</taxon>
        <taxon>Vibrionales</taxon>
        <taxon>Vibrionaceae</taxon>
        <taxon>Vibrio</taxon>
    </lineage>
</organism>
<feature type="domain" description="Pyridoxamine 5'-phosphate oxidase N-terminal" evidence="2">
    <location>
        <begin position="15"/>
        <end position="146"/>
    </location>
</feature>
<dbReference type="PIRSF" id="PIRSF004633">
    <property type="entry name" value="UCP_PLP_oxd"/>
    <property type="match status" value="1"/>
</dbReference>
<dbReference type="InterPro" id="IPR052019">
    <property type="entry name" value="F420H2_bilvrd_red/Heme_oxyg"/>
</dbReference>
<dbReference type="InterPro" id="IPR014419">
    <property type="entry name" value="HutZ"/>
</dbReference>
<evidence type="ECO:0000256" key="1">
    <source>
        <dbReference type="ARBA" id="ARBA00023002"/>
    </source>
</evidence>
<keyword evidence="4" id="KW-1185">Reference proteome</keyword>
<dbReference type="EMBL" id="JAUEOZ010000001">
    <property type="protein sequence ID" value="MDN2480797.1"/>
    <property type="molecule type" value="Genomic_DNA"/>
</dbReference>
<dbReference type="NCBIfam" id="TIGR04110">
    <property type="entry name" value="heme_HutZ"/>
    <property type="match status" value="1"/>
</dbReference>
<proteinExistence type="predicted"/>
<protein>
    <submittedName>
        <fullName evidence="3">Heme utilization protein HutZ</fullName>
    </submittedName>
</protein>